<dbReference type="Pfam" id="PF08378">
    <property type="entry name" value="NERD"/>
    <property type="match status" value="1"/>
</dbReference>
<accession>A0A167YZE1</accession>
<dbReference type="OrthoDB" id="5782056at2"/>
<organism evidence="2 3">
    <name type="scientific">Aeribacillus pallidus</name>
    <dbReference type="NCBI Taxonomy" id="33936"/>
    <lineage>
        <taxon>Bacteria</taxon>
        <taxon>Bacillati</taxon>
        <taxon>Bacillota</taxon>
        <taxon>Bacilli</taxon>
        <taxon>Bacillales</taxon>
        <taxon>Bacillaceae</taxon>
        <taxon>Aeribacillus</taxon>
    </lineage>
</organism>
<keyword evidence="3" id="KW-1185">Reference proteome</keyword>
<feature type="domain" description="NERD" evidence="1">
    <location>
        <begin position="30"/>
        <end position="149"/>
    </location>
</feature>
<dbReference type="InterPro" id="IPR011528">
    <property type="entry name" value="NERD"/>
</dbReference>
<dbReference type="GO" id="GO:0005694">
    <property type="term" value="C:chromosome"/>
    <property type="evidence" value="ECO:0007669"/>
    <property type="project" value="InterPro"/>
</dbReference>
<dbReference type="EMBL" id="LWBR01000075">
    <property type="protein sequence ID" value="KZN94734.1"/>
    <property type="molecule type" value="Genomic_DNA"/>
</dbReference>
<dbReference type="SUPFAM" id="SSF57783">
    <property type="entry name" value="Zinc beta-ribbon"/>
    <property type="match status" value="1"/>
</dbReference>
<dbReference type="PROSITE" id="PS50965">
    <property type="entry name" value="NERD"/>
    <property type="match status" value="1"/>
</dbReference>
<protein>
    <submittedName>
        <fullName evidence="2">NERD nuclease</fullName>
    </submittedName>
</protein>
<name>A0A167YZE1_9BACI</name>
<evidence type="ECO:0000313" key="3">
    <source>
        <dbReference type="Proteomes" id="UP000076476"/>
    </source>
</evidence>
<comment type="caution">
    <text evidence="2">The sequence shown here is derived from an EMBL/GenBank/DDBJ whole genome shotgun (WGS) entry which is preliminary data.</text>
</comment>
<proteinExistence type="predicted"/>
<dbReference type="STRING" id="33936.AZI98_17200"/>
<dbReference type="GO" id="GO:0003916">
    <property type="term" value="F:DNA topoisomerase activity"/>
    <property type="evidence" value="ECO:0007669"/>
    <property type="project" value="InterPro"/>
</dbReference>
<dbReference type="GO" id="GO:0003677">
    <property type="term" value="F:DNA binding"/>
    <property type="evidence" value="ECO:0007669"/>
    <property type="project" value="InterPro"/>
</dbReference>
<evidence type="ECO:0000313" key="2">
    <source>
        <dbReference type="EMBL" id="KZN94734.1"/>
    </source>
</evidence>
<accession>A0A163YSJ3</accession>
<dbReference type="RefSeq" id="WP_063389483.1">
    <property type="nucleotide sequence ID" value="NZ_LVHY01000113.1"/>
</dbReference>
<gene>
    <name evidence="2" type="ORF">AZI98_17200</name>
</gene>
<dbReference type="AlphaFoldDB" id="A0A167YZE1"/>
<dbReference type="InterPro" id="IPR013498">
    <property type="entry name" value="Topo_IA_Znf"/>
</dbReference>
<reference evidence="2 3" key="1">
    <citation type="submission" date="2016-04" db="EMBL/GenBank/DDBJ databases">
        <title>Draft genome sequence of Aeribacillus pallidus 8m3 from petroleum reservoir.</title>
        <authorList>
            <person name="Poltaraus A.B."/>
            <person name="Nazina T.N."/>
            <person name="Tourova T.P."/>
            <person name="Malakho S.M."/>
            <person name="Korshunova A.V."/>
            <person name="Sokolova D.S."/>
        </authorList>
    </citation>
    <scope>NUCLEOTIDE SEQUENCE [LARGE SCALE GENOMIC DNA]</scope>
    <source>
        <strain evidence="2 3">8m3</strain>
    </source>
</reference>
<dbReference type="Pfam" id="PF01396">
    <property type="entry name" value="Zn_ribbon_Top1"/>
    <property type="match status" value="1"/>
</dbReference>
<sequence>MNTNLFYTFLLLFLFALLARWFKSKEAEWLGSLGEYKVRKEINKIEESSEKYKSFHDLYIPKQDGSTSQIDHIILSDHGLYVIETKNYSGWIFGDETSKYWTQVIYKRKEKFLNPIFQNKGHIKALRNWLGEEFAHIPIHSVVVLLPRAKFKSEIHFSNAYVIYPKQLKQVLEQHRTSEIDGETKQQLIRKLETVIAKNKQQQKEIKKRHVQTIQTNRKQEDRYIQQNRCPKCGSALVIKNGKYGKFKCCSTYPKCRFTQKIR</sequence>
<dbReference type="GO" id="GO:0006265">
    <property type="term" value="P:DNA topological change"/>
    <property type="evidence" value="ECO:0007669"/>
    <property type="project" value="InterPro"/>
</dbReference>
<evidence type="ECO:0000259" key="1">
    <source>
        <dbReference type="PROSITE" id="PS50965"/>
    </source>
</evidence>
<dbReference type="Proteomes" id="UP000076476">
    <property type="component" value="Unassembled WGS sequence"/>
</dbReference>
<dbReference type="Gene3D" id="3.30.65.10">
    <property type="entry name" value="Bacterial Topoisomerase I, domain 1"/>
    <property type="match status" value="1"/>
</dbReference>